<dbReference type="InterPro" id="IPR029069">
    <property type="entry name" value="HotDog_dom_sf"/>
</dbReference>
<dbReference type="EMBL" id="JBHSWV010000107">
    <property type="protein sequence ID" value="MFC6764905.1"/>
    <property type="molecule type" value="Genomic_DNA"/>
</dbReference>
<dbReference type="InterPro" id="IPR052342">
    <property type="entry name" value="MCH/BMMD"/>
</dbReference>
<dbReference type="SUPFAM" id="SSF54637">
    <property type="entry name" value="Thioesterase/thiol ester dehydrase-isomerase"/>
    <property type="match status" value="1"/>
</dbReference>
<sequence>MPNTFLRRASHLREMSTQTRGKYYEELDVGDVYEHRPGRTVTEFDNTLWSLLSVNLQPLHLDAHYSAGTEFGQRLVNSMLTLSTVVGLQVHDLTLGTTVANLGFEEIAFPHPVFIGDTLYAETEVLDKRLSDSRDDSGIVTFEHRGHTQEGELVCECTRIALMLLQPEDE</sequence>
<dbReference type="InterPro" id="IPR002539">
    <property type="entry name" value="MaoC-like_dom"/>
</dbReference>
<proteinExistence type="predicted"/>
<dbReference type="Proteomes" id="UP001596383">
    <property type="component" value="Unassembled WGS sequence"/>
</dbReference>
<dbReference type="RefSeq" id="WP_337959452.1">
    <property type="nucleotide sequence ID" value="NZ_JAQIVI010000107.1"/>
</dbReference>
<reference evidence="2 3" key="1">
    <citation type="journal article" date="2019" name="Int. J. Syst. Evol. Microbiol.">
        <title>The Global Catalogue of Microorganisms (GCM) 10K type strain sequencing project: providing services to taxonomists for standard genome sequencing and annotation.</title>
        <authorList>
            <consortium name="The Broad Institute Genomics Platform"/>
            <consortium name="The Broad Institute Genome Sequencing Center for Infectious Disease"/>
            <person name="Wu L."/>
            <person name="Ma J."/>
        </authorList>
    </citation>
    <scope>NUCLEOTIDE SEQUENCE [LARGE SCALE GENOMIC DNA]</scope>
    <source>
        <strain evidence="2 3">LMG 29247</strain>
    </source>
</reference>
<dbReference type="PANTHER" id="PTHR43664:SF1">
    <property type="entry name" value="BETA-METHYLMALYL-COA DEHYDRATASE"/>
    <property type="match status" value="1"/>
</dbReference>
<dbReference type="CDD" id="cd03451">
    <property type="entry name" value="FkbR2"/>
    <property type="match status" value="1"/>
</dbReference>
<name>A0ABD5SP74_9EURY</name>
<keyword evidence="3" id="KW-1185">Reference proteome</keyword>
<comment type="caution">
    <text evidence="2">The sequence shown here is derived from an EMBL/GenBank/DDBJ whole genome shotgun (WGS) entry which is preliminary data.</text>
</comment>
<gene>
    <name evidence="2" type="ORF">ACFQE6_07750</name>
</gene>
<evidence type="ECO:0000313" key="2">
    <source>
        <dbReference type="EMBL" id="MFC6764905.1"/>
    </source>
</evidence>
<organism evidence="2 3">
    <name type="scientific">Natrinema soli</name>
    <dbReference type="NCBI Taxonomy" id="1930624"/>
    <lineage>
        <taxon>Archaea</taxon>
        <taxon>Methanobacteriati</taxon>
        <taxon>Methanobacteriota</taxon>
        <taxon>Stenosarchaea group</taxon>
        <taxon>Halobacteria</taxon>
        <taxon>Halobacteriales</taxon>
        <taxon>Natrialbaceae</taxon>
        <taxon>Natrinema</taxon>
    </lineage>
</organism>
<dbReference type="Pfam" id="PF01575">
    <property type="entry name" value="MaoC_dehydratas"/>
    <property type="match status" value="1"/>
</dbReference>
<dbReference type="Gene3D" id="3.10.129.10">
    <property type="entry name" value="Hotdog Thioesterase"/>
    <property type="match status" value="1"/>
</dbReference>
<accession>A0ABD5SP74</accession>
<protein>
    <submittedName>
        <fullName evidence="2">MaoC family dehydratase</fullName>
    </submittedName>
</protein>
<feature type="domain" description="MaoC-like" evidence="1">
    <location>
        <begin position="29"/>
        <end position="140"/>
    </location>
</feature>
<dbReference type="PANTHER" id="PTHR43664">
    <property type="entry name" value="MONOAMINE OXIDASE-RELATED"/>
    <property type="match status" value="1"/>
</dbReference>
<dbReference type="AlphaFoldDB" id="A0ABD5SP74"/>
<evidence type="ECO:0000259" key="1">
    <source>
        <dbReference type="Pfam" id="PF01575"/>
    </source>
</evidence>
<evidence type="ECO:0000313" key="3">
    <source>
        <dbReference type="Proteomes" id="UP001596383"/>
    </source>
</evidence>